<dbReference type="AlphaFoldDB" id="A0A1J5J5J2"/>
<organism evidence="1 2">
    <name type="scientific">Candidatus Wirthbacteria bacterium CG2_30_54_11</name>
    <dbReference type="NCBI Taxonomy" id="1817892"/>
    <lineage>
        <taxon>Bacteria</taxon>
        <taxon>Candidatus Wirthbacteria</taxon>
    </lineage>
</organism>
<dbReference type="STRING" id="1817892.AUK40_01125"/>
<sequence>MFIIRWFKRIIFWIIVSLAAVAFFLSRCSVEDWYREITTNFSVQTAPVSIPEAVTPFVNSLKAALSDELKVSADQISVEKAEFILWPDSCLGIVRTDRSCTSVVTPGYKIILKANGSSYEFHGDQKGAFERKV</sequence>
<reference evidence="1 2" key="1">
    <citation type="journal article" date="2016" name="Environ. Microbiol.">
        <title>Genomic resolution of a cold subsurface aquifer community provides metabolic insights for novel microbes adapted to high CO concentrations.</title>
        <authorList>
            <person name="Probst A.J."/>
            <person name="Castelle C.J."/>
            <person name="Singh A."/>
            <person name="Brown C.T."/>
            <person name="Anantharaman K."/>
            <person name="Sharon I."/>
            <person name="Hug L.A."/>
            <person name="Burstein D."/>
            <person name="Emerson J.B."/>
            <person name="Thomas B.C."/>
            <person name="Banfield J.F."/>
        </authorList>
    </citation>
    <scope>NUCLEOTIDE SEQUENCE [LARGE SCALE GENOMIC DNA]</scope>
    <source>
        <strain evidence="1">CG2_30_54_11</strain>
    </source>
</reference>
<gene>
    <name evidence="1" type="ORF">AUK40_01125</name>
</gene>
<evidence type="ECO:0000313" key="1">
    <source>
        <dbReference type="EMBL" id="OIP98776.1"/>
    </source>
</evidence>
<accession>A0A1J5J5J2</accession>
<name>A0A1J5J5J2_9BACT</name>
<dbReference type="EMBL" id="MNZT01000021">
    <property type="protein sequence ID" value="OIP98776.1"/>
    <property type="molecule type" value="Genomic_DNA"/>
</dbReference>
<comment type="caution">
    <text evidence="1">The sequence shown here is derived from an EMBL/GenBank/DDBJ whole genome shotgun (WGS) entry which is preliminary data.</text>
</comment>
<proteinExistence type="predicted"/>
<evidence type="ECO:0000313" key="2">
    <source>
        <dbReference type="Proteomes" id="UP000183245"/>
    </source>
</evidence>
<protein>
    <submittedName>
        <fullName evidence="1">Uncharacterized protein</fullName>
    </submittedName>
</protein>
<dbReference type="Proteomes" id="UP000183245">
    <property type="component" value="Unassembled WGS sequence"/>
</dbReference>